<reference evidence="2" key="1">
    <citation type="journal article" date="2016" name="Front. Microbiol.">
        <title>Genome Sequence of the Piezophilic, Mesophilic Sulfate-Reducing Bacterium Desulfovibrio indicus J2T.</title>
        <authorList>
            <person name="Cao J."/>
            <person name="Maignien L."/>
            <person name="Shao Z."/>
            <person name="Alain K."/>
            <person name="Jebbar M."/>
        </authorList>
    </citation>
    <scope>NUCLEOTIDE SEQUENCE</scope>
    <source>
        <strain evidence="2">NBRC 103626</strain>
    </source>
</reference>
<proteinExistence type="predicted"/>
<sequence length="136" mass="14510">MASPFDAAMAAADAVLTGLFGEQVRVLARVESEKRGFLPDPTRGEKDGVWGAFSLRAGTDRLGGTRQGTELQGMSTMAVAPAQIWFSAEELAAIGFVPRQGDLITLTDRPGEPAYAIAKRGPSDLDDATFPLTRER</sequence>
<keyword evidence="3" id="KW-1185">Reference proteome</keyword>
<name>A0AA37HLZ4_9HYPH</name>
<protein>
    <submittedName>
        <fullName evidence="2">Uncharacterized protein</fullName>
    </submittedName>
</protein>
<evidence type="ECO:0000313" key="2">
    <source>
        <dbReference type="EMBL" id="GJD78010.1"/>
    </source>
</evidence>
<feature type="region of interest" description="Disordered" evidence="1">
    <location>
        <begin position="115"/>
        <end position="136"/>
    </location>
</feature>
<reference evidence="2" key="2">
    <citation type="submission" date="2021-08" db="EMBL/GenBank/DDBJ databases">
        <authorList>
            <person name="Tani A."/>
            <person name="Ola A."/>
            <person name="Ogura Y."/>
            <person name="Katsura K."/>
            <person name="Hayashi T."/>
        </authorList>
    </citation>
    <scope>NUCLEOTIDE SEQUENCE</scope>
    <source>
        <strain evidence="2">NBRC 103626</strain>
    </source>
</reference>
<evidence type="ECO:0000313" key="3">
    <source>
        <dbReference type="Proteomes" id="UP001055108"/>
    </source>
</evidence>
<gene>
    <name evidence="2" type="ORF">NBEOAGPD_1222</name>
</gene>
<dbReference type="AlphaFoldDB" id="A0AA37HLZ4"/>
<accession>A0AA37HLZ4</accession>
<organism evidence="2 3">
    <name type="scientific">Methylobacterium gregans</name>
    <dbReference type="NCBI Taxonomy" id="374424"/>
    <lineage>
        <taxon>Bacteria</taxon>
        <taxon>Pseudomonadati</taxon>
        <taxon>Pseudomonadota</taxon>
        <taxon>Alphaproteobacteria</taxon>
        <taxon>Hyphomicrobiales</taxon>
        <taxon>Methylobacteriaceae</taxon>
        <taxon>Methylobacterium</taxon>
    </lineage>
</organism>
<comment type="caution">
    <text evidence="2">The sequence shown here is derived from an EMBL/GenBank/DDBJ whole genome shotgun (WGS) entry which is preliminary data.</text>
</comment>
<evidence type="ECO:0000256" key="1">
    <source>
        <dbReference type="SAM" id="MobiDB-lite"/>
    </source>
</evidence>
<dbReference type="EMBL" id="BPQM01000026">
    <property type="protein sequence ID" value="GJD78010.1"/>
    <property type="molecule type" value="Genomic_DNA"/>
</dbReference>
<dbReference type="RefSeq" id="WP_238301741.1">
    <property type="nucleotide sequence ID" value="NZ_BPQM01000026.1"/>
</dbReference>
<dbReference type="Proteomes" id="UP001055108">
    <property type="component" value="Unassembled WGS sequence"/>
</dbReference>